<dbReference type="EMBL" id="BMGK01000006">
    <property type="protein sequence ID" value="GGD93508.1"/>
    <property type="molecule type" value="Genomic_DNA"/>
</dbReference>
<organism evidence="2 3">
    <name type="scientific">Planktosalinus lacus</name>
    <dbReference type="NCBI Taxonomy" id="1526573"/>
    <lineage>
        <taxon>Bacteria</taxon>
        <taxon>Pseudomonadati</taxon>
        <taxon>Bacteroidota</taxon>
        <taxon>Flavobacteriia</taxon>
        <taxon>Flavobacteriales</taxon>
        <taxon>Flavobacteriaceae</taxon>
        <taxon>Planktosalinus</taxon>
    </lineage>
</organism>
<evidence type="ECO:0000259" key="1">
    <source>
        <dbReference type="Pfam" id="PF13649"/>
    </source>
</evidence>
<dbReference type="InterPro" id="IPR041698">
    <property type="entry name" value="Methyltransf_25"/>
</dbReference>
<keyword evidence="3" id="KW-1185">Reference proteome</keyword>
<feature type="domain" description="Methyltransferase" evidence="1">
    <location>
        <begin position="64"/>
        <end position="157"/>
    </location>
</feature>
<evidence type="ECO:0000313" key="3">
    <source>
        <dbReference type="Proteomes" id="UP000652231"/>
    </source>
</evidence>
<dbReference type="Proteomes" id="UP000652231">
    <property type="component" value="Unassembled WGS sequence"/>
</dbReference>
<dbReference type="SUPFAM" id="SSF53335">
    <property type="entry name" value="S-adenosyl-L-methionine-dependent methyltransferases"/>
    <property type="match status" value="1"/>
</dbReference>
<proteinExistence type="predicted"/>
<dbReference type="RefSeq" id="WP_188441460.1">
    <property type="nucleotide sequence ID" value="NZ_BMGK01000006.1"/>
</dbReference>
<gene>
    <name evidence="2" type="ORF">GCM10011312_16620</name>
</gene>
<sequence length="237" mass="27304">MLVNTTYRSSQSELMDQPNLSEVQLQLAYNDINKVNKLLGGNHITLNGVIQLTKDLPVNEPVTIIDIGCGDGEILFRCEHYALENKLNWILVGLDNNDKSIALAKKRMPAESKVQFQLMDVFSDELEKVTAHIFLFSLTLHHFSNDDIIRILEKSFHQAKTGIVINDLQRSALAYRLFQLFSFCFLKSNVAKNDGLVSILRGFKKEDLRGFSKLLPQSHQQLKQKWAFRWQWIIQKK</sequence>
<dbReference type="AlphaFoldDB" id="A0A8J2VAY1"/>
<accession>A0A8J2VAY1</accession>
<protein>
    <recommendedName>
        <fullName evidence="1">Methyltransferase domain-containing protein</fullName>
    </recommendedName>
</protein>
<reference evidence="2" key="2">
    <citation type="submission" date="2020-09" db="EMBL/GenBank/DDBJ databases">
        <authorList>
            <person name="Sun Q."/>
            <person name="Zhou Y."/>
        </authorList>
    </citation>
    <scope>NUCLEOTIDE SEQUENCE</scope>
    <source>
        <strain evidence="2">CGMCC 1.12924</strain>
    </source>
</reference>
<evidence type="ECO:0000313" key="2">
    <source>
        <dbReference type="EMBL" id="GGD93508.1"/>
    </source>
</evidence>
<comment type="caution">
    <text evidence="2">The sequence shown here is derived from an EMBL/GenBank/DDBJ whole genome shotgun (WGS) entry which is preliminary data.</text>
</comment>
<dbReference type="CDD" id="cd02440">
    <property type="entry name" value="AdoMet_MTases"/>
    <property type="match status" value="1"/>
</dbReference>
<reference evidence="2" key="1">
    <citation type="journal article" date="2014" name="Int. J. Syst. Evol. Microbiol.">
        <title>Complete genome sequence of Corynebacterium casei LMG S-19264T (=DSM 44701T), isolated from a smear-ripened cheese.</title>
        <authorList>
            <consortium name="US DOE Joint Genome Institute (JGI-PGF)"/>
            <person name="Walter F."/>
            <person name="Albersmeier A."/>
            <person name="Kalinowski J."/>
            <person name="Ruckert C."/>
        </authorList>
    </citation>
    <scope>NUCLEOTIDE SEQUENCE</scope>
    <source>
        <strain evidence="2">CGMCC 1.12924</strain>
    </source>
</reference>
<dbReference type="InterPro" id="IPR029063">
    <property type="entry name" value="SAM-dependent_MTases_sf"/>
</dbReference>
<dbReference type="Gene3D" id="3.40.50.150">
    <property type="entry name" value="Vaccinia Virus protein VP39"/>
    <property type="match status" value="1"/>
</dbReference>
<dbReference type="Pfam" id="PF13649">
    <property type="entry name" value="Methyltransf_25"/>
    <property type="match status" value="1"/>
</dbReference>
<name>A0A8J2VAY1_9FLAO</name>